<evidence type="ECO:0000256" key="3">
    <source>
        <dbReference type="ARBA" id="ARBA00022741"/>
    </source>
</evidence>
<dbReference type="InterPro" id="IPR050113">
    <property type="entry name" value="Ub_conjugating_enzyme"/>
</dbReference>
<accession>A0A6S7G1R9</accession>
<keyword evidence="11" id="KW-1185">Reference proteome</keyword>
<dbReference type="PANTHER" id="PTHR24067">
    <property type="entry name" value="UBIQUITIN-CONJUGATING ENZYME E2"/>
    <property type="match status" value="1"/>
</dbReference>
<dbReference type="GO" id="GO:0045116">
    <property type="term" value="P:protein neddylation"/>
    <property type="evidence" value="ECO:0007669"/>
    <property type="project" value="UniProtKB-ARBA"/>
</dbReference>
<dbReference type="OrthoDB" id="10249039at2759"/>
<dbReference type="GO" id="GO:0061654">
    <property type="term" value="F:NEDD8 conjugating enzyme activity"/>
    <property type="evidence" value="ECO:0007669"/>
    <property type="project" value="UniProtKB-EC"/>
</dbReference>
<keyword evidence="5 8" id="KW-0067">ATP-binding</keyword>
<dbReference type="Gene3D" id="3.10.110.10">
    <property type="entry name" value="Ubiquitin Conjugating Enzyme"/>
    <property type="match status" value="1"/>
</dbReference>
<evidence type="ECO:0000256" key="7">
    <source>
        <dbReference type="ARBA" id="ARBA00044047"/>
    </source>
</evidence>
<keyword evidence="4 8" id="KW-0833">Ubl conjugation pathway</keyword>
<feature type="domain" description="UBC core" evidence="9">
    <location>
        <begin position="25"/>
        <end position="178"/>
    </location>
</feature>
<comment type="catalytic activity">
    <reaction evidence="6">
        <text>[E1 NEDD8-activating enzyme]-S-[NEDD8 protein]-yl-L-cysteine + [E2 NEDD8-conjugating enzyme]-L-cysteine = [E1 NEDD8-activating enzyme]-L-cysteine + [E2 NEDD8-conjugating enzyme]-S-[NEDD8-protein]-yl-L-cysteine.</text>
        <dbReference type="EC" id="2.3.2.34"/>
    </reaction>
</comment>
<evidence type="ECO:0000256" key="6">
    <source>
        <dbReference type="ARBA" id="ARBA00043698"/>
    </source>
</evidence>
<comment type="similarity">
    <text evidence="8">Belongs to the ubiquitin-conjugating enzyme family.</text>
</comment>
<evidence type="ECO:0000256" key="4">
    <source>
        <dbReference type="ARBA" id="ARBA00022786"/>
    </source>
</evidence>
<dbReference type="Pfam" id="PF00179">
    <property type="entry name" value="UQ_con"/>
    <property type="match status" value="1"/>
</dbReference>
<evidence type="ECO:0000256" key="8">
    <source>
        <dbReference type="RuleBase" id="RU362109"/>
    </source>
</evidence>
<reference evidence="10" key="1">
    <citation type="submission" date="2020-04" db="EMBL/GenBank/DDBJ databases">
        <authorList>
            <person name="Alioto T."/>
            <person name="Alioto T."/>
            <person name="Gomez Garrido J."/>
        </authorList>
    </citation>
    <scope>NUCLEOTIDE SEQUENCE</scope>
    <source>
        <strain evidence="10">A484AB</strain>
    </source>
</reference>
<comment type="caution">
    <text evidence="10">The sequence shown here is derived from an EMBL/GenBank/DDBJ whole genome shotgun (WGS) entry which is preliminary data.</text>
</comment>
<dbReference type="EC" id="2.3.2.34" evidence="7"/>
<dbReference type="InterPro" id="IPR000608">
    <property type="entry name" value="UBC"/>
</dbReference>
<evidence type="ECO:0000313" key="11">
    <source>
        <dbReference type="Proteomes" id="UP001152795"/>
    </source>
</evidence>
<dbReference type="GO" id="GO:0005524">
    <property type="term" value="F:ATP binding"/>
    <property type="evidence" value="ECO:0007669"/>
    <property type="project" value="UniProtKB-UniRule"/>
</dbReference>
<evidence type="ECO:0000259" key="9">
    <source>
        <dbReference type="PROSITE" id="PS50127"/>
    </source>
</evidence>
<dbReference type="SMART" id="SM00212">
    <property type="entry name" value="UBCc"/>
    <property type="match status" value="1"/>
</dbReference>
<protein>
    <recommendedName>
        <fullName evidence="7">E2 NEDD8-conjugating enzyme</fullName>
        <ecNumber evidence="7">2.3.2.34</ecNumber>
    </recommendedName>
</protein>
<organism evidence="10 11">
    <name type="scientific">Paramuricea clavata</name>
    <name type="common">Red gorgonian</name>
    <name type="synonym">Violescent sea-whip</name>
    <dbReference type="NCBI Taxonomy" id="317549"/>
    <lineage>
        <taxon>Eukaryota</taxon>
        <taxon>Metazoa</taxon>
        <taxon>Cnidaria</taxon>
        <taxon>Anthozoa</taxon>
        <taxon>Octocorallia</taxon>
        <taxon>Malacalcyonacea</taxon>
        <taxon>Plexauridae</taxon>
        <taxon>Paramuricea</taxon>
    </lineage>
</organism>
<dbReference type="PROSITE" id="PS50127">
    <property type="entry name" value="UBC_2"/>
    <property type="match status" value="1"/>
</dbReference>
<dbReference type="PROSITE" id="PS00183">
    <property type="entry name" value="UBC_1"/>
    <property type="match status" value="1"/>
</dbReference>
<dbReference type="AlphaFoldDB" id="A0A6S7G1R9"/>
<name>A0A6S7G1R9_PARCT</name>
<sequence length="178" mass="20697">MITLSKKLREEKNKSRDKGSRLRSVRDILLTKEVPEMIENLPDTCQVDFKDPDILKEFDLTIKPEEGFWSGGTFHFHINVPEEYNIKPPLASCKTRIWHPNINEEGQICLSLLREHTIDGSGWAPTRKLKDLVWGINSLFTDLLDFDDALNTEAAKQHRESKEEFEEKVKDFIHSYAL</sequence>
<dbReference type="EMBL" id="CACRXK020000702">
    <property type="protein sequence ID" value="CAB3984153.1"/>
    <property type="molecule type" value="Genomic_DNA"/>
</dbReference>
<evidence type="ECO:0000313" key="10">
    <source>
        <dbReference type="EMBL" id="CAB3984153.1"/>
    </source>
</evidence>
<dbReference type="CDD" id="cd23794">
    <property type="entry name" value="UBCc_UBE2F_UBE2M"/>
    <property type="match status" value="1"/>
</dbReference>
<dbReference type="SUPFAM" id="SSF54495">
    <property type="entry name" value="UBC-like"/>
    <property type="match status" value="1"/>
</dbReference>
<dbReference type="InterPro" id="IPR016135">
    <property type="entry name" value="UBQ-conjugating_enzyme/RWD"/>
</dbReference>
<keyword evidence="3 8" id="KW-0547">Nucleotide-binding</keyword>
<proteinExistence type="inferred from homology"/>
<dbReference type="Proteomes" id="UP001152795">
    <property type="component" value="Unassembled WGS sequence"/>
</dbReference>
<evidence type="ECO:0000256" key="2">
    <source>
        <dbReference type="ARBA" id="ARBA00022679"/>
    </source>
</evidence>
<dbReference type="FunFam" id="3.10.110.10:FF:000033">
    <property type="entry name" value="NEDD8-conjugating enzyme UBE2F"/>
    <property type="match status" value="1"/>
</dbReference>
<keyword evidence="2" id="KW-0808">Transferase</keyword>
<gene>
    <name evidence="10" type="ORF">PACLA_8A029325</name>
</gene>
<comment type="pathway">
    <text evidence="1">Protein modification; protein neddylation.</text>
</comment>
<evidence type="ECO:0000256" key="1">
    <source>
        <dbReference type="ARBA" id="ARBA00005032"/>
    </source>
</evidence>
<evidence type="ECO:0000256" key="5">
    <source>
        <dbReference type="ARBA" id="ARBA00022840"/>
    </source>
</evidence>
<dbReference type="InterPro" id="IPR023313">
    <property type="entry name" value="UBQ-conjugating_AS"/>
</dbReference>